<evidence type="ECO:0000313" key="3">
    <source>
        <dbReference type="Proteomes" id="UP000485058"/>
    </source>
</evidence>
<dbReference type="AlphaFoldDB" id="A0A6A0ACP9"/>
<feature type="transmembrane region" description="Helical" evidence="1">
    <location>
        <begin position="266"/>
        <end position="291"/>
    </location>
</feature>
<proteinExistence type="predicted"/>
<feature type="transmembrane region" description="Helical" evidence="1">
    <location>
        <begin position="63"/>
        <end position="87"/>
    </location>
</feature>
<sequence length="293" mass="32126">MDHFVVRGISAADAADNLHRELLMHDEKRFQMSLDRQVSADITAAVSLDCSLTSAWLPTSVQTSLIVVMSPLMVVALSVPIWLLLYLGTGEGATDVEPADRLVVHEGSATLAATQSNRRPVAEGEEAPDTLNATAYPTSVAGTGQPLHTPGERFRARAAVIAQKAAAASALQRFGLTVLRRRVLRRLRAAERPPLRSYLLQRLTVTSVCAAFYYYTNITTLMLTFFSCPTVDSPSSSTPYWELGLAQGRYWSADYSSKCYEGYHKWLVLTLGIPGLLLYSLGLPLLTALLLHW</sequence>
<dbReference type="EMBL" id="BLLF01004545">
    <property type="protein sequence ID" value="GFH29824.1"/>
    <property type="molecule type" value="Genomic_DNA"/>
</dbReference>
<evidence type="ECO:0000313" key="2">
    <source>
        <dbReference type="EMBL" id="GFH29824.1"/>
    </source>
</evidence>
<organism evidence="2 3">
    <name type="scientific">Haematococcus lacustris</name>
    <name type="common">Green alga</name>
    <name type="synonym">Haematococcus pluvialis</name>
    <dbReference type="NCBI Taxonomy" id="44745"/>
    <lineage>
        <taxon>Eukaryota</taxon>
        <taxon>Viridiplantae</taxon>
        <taxon>Chlorophyta</taxon>
        <taxon>core chlorophytes</taxon>
        <taxon>Chlorophyceae</taxon>
        <taxon>CS clade</taxon>
        <taxon>Chlamydomonadales</taxon>
        <taxon>Haematococcaceae</taxon>
        <taxon>Haematococcus</taxon>
    </lineage>
</organism>
<protein>
    <submittedName>
        <fullName evidence="2">Uncharacterized protein</fullName>
    </submittedName>
</protein>
<name>A0A6A0ACP9_HAELA</name>
<evidence type="ECO:0000256" key="1">
    <source>
        <dbReference type="SAM" id="Phobius"/>
    </source>
</evidence>
<gene>
    <name evidence="2" type="ORF">HaLaN_28553</name>
</gene>
<reference evidence="2 3" key="1">
    <citation type="submission" date="2020-02" db="EMBL/GenBank/DDBJ databases">
        <title>Draft genome sequence of Haematococcus lacustris strain NIES-144.</title>
        <authorList>
            <person name="Morimoto D."/>
            <person name="Nakagawa S."/>
            <person name="Yoshida T."/>
            <person name="Sawayama S."/>
        </authorList>
    </citation>
    <scope>NUCLEOTIDE SEQUENCE [LARGE SCALE GENOMIC DNA]</scope>
    <source>
        <strain evidence="2 3">NIES-144</strain>
    </source>
</reference>
<dbReference type="Proteomes" id="UP000485058">
    <property type="component" value="Unassembled WGS sequence"/>
</dbReference>
<dbReference type="PANTHER" id="PTHR11319">
    <property type="entry name" value="G PROTEIN-COUPLED RECEPTOR-RELATED"/>
    <property type="match status" value="1"/>
</dbReference>
<keyword evidence="1" id="KW-1133">Transmembrane helix</keyword>
<comment type="caution">
    <text evidence="2">The sequence shown here is derived from an EMBL/GenBank/DDBJ whole genome shotgun (WGS) entry which is preliminary data.</text>
</comment>
<accession>A0A6A0ACP9</accession>
<dbReference type="PANTHER" id="PTHR11319:SF35">
    <property type="entry name" value="OUTER MEMBRANE PROTEIN PMPC-RELATED"/>
    <property type="match status" value="1"/>
</dbReference>
<keyword evidence="1" id="KW-0472">Membrane</keyword>
<keyword evidence="1" id="KW-0812">Transmembrane</keyword>
<keyword evidence="3" id="KW-1185">Reference proteome</keyword>